<gene>
    <name evidence="8" type="primary">dmlR</name>
    <name evidence="8" type="ORF">NCTC10821_02681</name>
</gene>
<dbReference type="FunFam" id="1.10.10.10:FF:000001">
    <property type="entry name" value="LysR family transcriptional regulator"/>
    <property type="match status" value="1"/>
</dbReference>
<dbReference type="EMBL" id="UGQT01000001">
    <property type="protein sequence ID" value="STZ59158.1"/>
    <property type="molecule type" value="Genomic_DNA"/>
</dbReference>
<keyword evidence="2" id="KW-0805">Transcription regulation</keyword>
<keyword evidence="8" id="KW-0456">Lyase</keyword>
<evidence type="ECO:0000256" key="6">
    <source>
        <dbReference type="ARBA" id="ARBA00056658"/>
    </source>
</evidence>
<feature type="domain" description="HTH lysR-type" evidence="7">
    <location>
        <begin position="14"/>
        <end position="63"/>
    </location>
</feature>
<dbReference type="SUPFAM" id="SSF46785">
    <property type="entry name" value="Winged helix' DNA-binding domain"/>
    <property type="match status" value="1"/>
</dbReference>
<keyword evidence="4" id="KW-0804">Transcription</keyword>
<dbReference type="Proteomes" id="UP000254978">
    <property type="component" value="Unassembled WGS sequence"/>
</dbReference>
<evidence type="ECO:0000256" key="1">
    <source>
        <dbReference type="ARBA" id="ARBA00009437"/>
    </source>
</evidence>
<evidence type="ECO:0000313" key="8">
    <source>
        <dbReference type="EMBL" id="STZ59158.1"/>
    </source>
</evidence>
<dbReference type="InterPro" id="IPR058163">
    <property type="entry name" value="LysR-type_TF_proteobact-type"/>
</dbReference>
<dbReference type="Pfam" id="PF03466">
    <property type="entry name" value="LysR_substrate"/>
    <property type="match status" value="1"/>
</dbReference>
<keyword evidence="3" id="KW-0238">DNA-binding</keyword>
<dbReference type="InterPro" id="IPR036390">
    <property type="entry name" value="WH_DNA-bd_sf"/>
</dbReference>
<keyword evidence="9" id="KW-1185">Reference proteome</keyword>
<organism evidence="8 9">
    <name type="scientific">Mycolicibacterium tokaiense</name>
    <dbReference type="NCBI Taxonomy" id="39695"/>
    <lineage>
        <taxon>Bacteria</taxon>
        <taxon>Bacillati</taxon>
        <taxon>Actinomycetota</taxon>
        <taxon>Actinomycetes</taxon>
        <taxon>Mycobacteriales</taxon>
        <taxon>Mycobacteriaceae</taxon>
        <taxon>Mycolicibacterium</taxon>
    </lineage>
</organism>
<dbReference type="InterPro" id="IPR000847">
    <property type="entry name" value="LysR_HTH_N"/>
</dbReference>
<dbReference type="SUPFAM" id="SSF53850">
    <property type="entry name" value="Periplasmic binding protein-like II"/>
    <property type="match status" value="1"/>
</dbReference>
<comment type="similarity">
    <text evidence="1">Belongs to the LysR transcriptional regulatory family.</text>
</comment>
<accession>A0A378TED8</accession>
<dbReference type="Gene3D" id="1.10.10.10">
    <property type="entry name" value="Winged helix-like DNA-binding domain superfamily/Winged helix DNA-binding domain"/>
    <property type="match status" value="1"/>
</dbReference>
<dbReference type="GO" id="GO:0003700">
    <property type="term" value="F:DNA-binding transcription factor activity"/>
    <property type="evidence" value="ECO:0007669"/>
    <property type="project" value="InterPro"/>
</dbReference>
<comment type="function">
    <text evidence="6">Required for the induction the katG gene for catalase. Involved in the response to hydrogen peroxide.</text>
</comment>
<reference evidence="8 9" key="1">
    <citation type="submission" date="2018-06" db="EMBL/GenBank/DDBJ databases">
        <authorList>
            <consortium name="Pathogen Informatics"/>
            <person name="Doyle S."/>
        </authorList>
    </citation>
    <scope>NUCLEOTIDE SEQUENCE [LARGE SCALE GENOMIC DNA]</scope>
    <source>
        <strain evidence="8 9">NCTC10821</strain>
    </source>
</reference>
<evidence type="ECO:0000313" key="9">
    <source>
        <dbReference type="Proteomes" id="UP000254978"/>
    </source>
</evidence>
<dbReference type="GO" id="GO:0043565">
    <property type="term" value="F:sequence-specific DNA binding"/>
    <property type="evidence" value="ECO:0007669"/>
    <property type="project" value="TreeGrafter"/>
</dbReference>
<dbReference type="PANTHER" id="PTHR30537">
    <property type="entry name" value="HTH-TYPE TRANSCRIPTIONAL REGULATOR"/>
    <property type="match status" value="1"/>
</dbReference>
<dbReference type="InterPro" id="IPR005119">
    <property type="entry name" value="LysR_subst-bd"/>
</dbReference>
<dbReference type="GO" id="GO:0016829">
    <property type="term" value="F:lyase activity"/>
    <property type="evidence" value="ECO:0007669"/>
    <property type="project" value="UniProtKB-KW"/>
</dbReference>
<dbReference type="PROSITE" id="PS50931">
    <property type="entry name" value="HTH_LYSR"/>
    <property type="match status" value="1"/>
</dbReference>
<name>A0A378TED8_9MYCO</name>
<evidence type="ECO:0000256" key="5">
    <source>
        <dbReference type="ARBA" id="ARBA00040885"/>
    </source>
</evidence>
<dbReference type="AlphaFoldDB" id="A0A378TED8"/>
<evidence type="ECO:0000256" key="3">
    <source>
        <dbReference type="ARBA" id="ARBA00023125"/>
    </source>
</evidence>
<proteinExistence type="inferred from homology"/>
<evidence type="ECO:0000256" key="4">
    <source>
        <dbReference type="ARBA" id="ARBA00023163"/>
    </source>
</evidence>
<dbReference type="RefSeq" id="WP_232067814.1">
    <property type="nucleotide sequence ID" value="NZ_AP022600.1"/>
</dbReference>
<dbReference type="PANTHER" id="PTHR30537:SF5">
    <property type="entry name" value="HTH-TYPE TRANSCRIPTIONAL ACTIVATOR TTDR-RELATED"/>
    <property type="match status" value="1"/>
</dbReference>
<protein>
    <recommendedName>
        <fullName evidence="5">Probable hydrogen peroxide-inducible genes activator</fullName>
    </recommendedName>
</protein>
<evidence type="ECO:0000259" key="7">
    <source>
        <dbReference type="PROSITE" id="PS50931"/>
    </source>
</evidence>
<dbReference type="InterPro" id="IPR036388">
    <property type="entry name" value="WH-like_DNA-bd_sf"/>
</dbReference>
<dbReference type="Pfam" id="PF00126">
    <property type="entry name" value="HTH_1"/>
    <property type="match status" value="1"/>
</dbReference>
<sequence length="303" mass="33296">MRKIDAATDDLFFFEMVATSPSLTAAAREMGTSVSTVSKRLSHLEKRLGVQLIQRTTRRLTLTSEGERYARGVAAIADDLVALEDSLSERSELVGRIRVLSTVGLGRHHIAPLVAQFCILHPRLRVELDLSPLPMSNPDAPFDVAIRVGTLQDSRLRAKRLRRNRRIVCAAPEYIARAGTPATPADVRGHNCIVLRENDGRYAAWQFGSDDSITTVEVEGNLAATDGDVVTQWCCDGHGLMMRSLWHVAPLLRSGELVQVLADVPTPSADIMAVHSAAEHTPRRVDELIHFLAAQLGSRIDDQ</sequence>
<dbReference type="Gene3D" id="3.40.190.290">
    <property type="match status" value="1"/>
</dbReference>
<evidence type="ECO:0000256" key="2">
    <source>
        <dbReference type="ARBA" id="ARBA00023015"/>
    </source>
</evidence>
<dbReference type="GO" id="GO:0006351">
    <property type="term" value="P:DNA-templated transcription"/>
    <property type="evidence" value="ECO:0007669"/>
    <property type="project" value="TreeGrafter"/>
</dbReference>